<keyword evidence="2" id="KW-1185">Reference proteome</keyword>
<evidence type="ECO:0000313" key="2">
    <source>
        <dbReference type="Proteomes" id="UP001549110"/>
    </source>
</evidence>
<sequence>MLFVDFGTVEGHLELQRIVYSFVQKLLARVFHGHAHLPSAA</sequence>
<organism evidence="1 2">
    <name type="scientific">Phenylobacterium koreense</name>
    <dbReference type="NCBI Taxonomy" id="266125"/>
    <lineage>
        <taxon>Bacteria</taxon>
        <taxon>Pseudomonadati</taxon>
        <taxon>Pseudomonadota</taxon>
        <taxon>Alphaproteobacteria</taxon>
        <taxon>Caulobacterales</taxon>
        <taxon>Caulobacteraceae</taxon>
        <taxon>Phenylobacterium</taxon>
    </lineage>
</organism>
<reference evidence="1 2" key="1">
    <citation type="submission" date="2024-06" db="EMBL/GenBank/DDBJ databases">
        <title>Genomic Encyclopedia of Type Strains, Phase IV (KMG-IV): sequencing the most valuable type-strain genomes for metagenomic binning, comparative biology and taxonomic classification.</title>
        <authorList>
            <person name="Goeker M."/>
        </authorList>
    </citation>
    <scope>NUCLEOTIDE SEQUENCE [LARGE SCALE GENOMIC DNA]</scope>
    <source>
        <strain evidence="1 2">DSM 17809</strain>
    </source>
</reference>
<dbReference type="Proteomes" id="UP001549110">
    <property type="component" value="Unassembled WGS sequence"/>
</dbReference>
<protein>
    <submittedName>
        <fullName evidence="1">Uncharacterized protein</fullName>
    </submittedName>
</protein>
<dbReference type="EMBL" id="JBEPLU010000003">
    <property type="protein sequence ID" value="MET3528485.1"/>
    <property type="molecule type" value="Genomic_DNA"/>
</dbReference>
<proteinExistence type="predicted"/>
<name>A0ABV2EN79_9CAUL</name>
<gene>
    <name evidence="1" type="ORF">ABID41_003624</name>
</gene>
<dbReference type="RefSeq" id="WP_331932005.1">
    <property type="nucleotide sequence ID" value="NZ_JBEPLU010000003.1"/>
</dbReference>
<accession>A0ABV2EN79</accession>
<comment type="caution">
    <text evidence="1">The sequence shown here is derived from an EMBL/GenBank/DDBJ whole genome shotgun (WGS) entry which is preliminary data.</text>
</comment>
<evidence type="ECO:0000313" key="1">
    <source>
        <dbReference type="EMBL" id="MET3528485.1"/>
    </source>
</evidence>